<evidence type="ECO:0000259" key="2">
    <source>
        <dbReference type="Pfam" id="PF05299"/>
    </source>
</evidence>
<feature type="signal peptide" evidence="1">
    <location>
        <begin position="1"/>
        <end position="20"/>
    </location>
</feature>
<keyword evidence="1" id="KW-0732">Signal</keyword>
<dbReference type="EMBL" id="JAKLTR010000001">
    <property type="protein sequence ID" value="MCG2612936.1"/>
    <property type="molecule type" value="Genomic_DNA"/>
</dbReference>
<dbReference type="Proteomes" id="UP001165367">
    <property type="component" value="Unassembled WGS sequence"/>
</dbReference>
<evidence type="ECO:0000313" key="5">
    <source>
        <dbReference type="Proteomes" id="UP001165367"/>
    </source>
</evidence>
<dbReference type="Pfam" id="PF17899">
    <property type="entry name" value="Peptidase_M61_N"/>
    <property type="match status" value="1"/>
</dbReference>
<dbReference type="InterPro" id="IPR040756">
    <property type="entry name" value="Peptidase_M61_N"/>
</dbReference>
<sequence length="614" mass="69299">MQIRLLTTVTALFLSVLIHAQSYQYTVDLNDTTGDRLKVELICPAVSQSEIRFYMPKILPGTYMNSNFGKYVQDFQAFDKNGTKLAVSKKDDNSWSIKQADRLHRITYSVDDTWDATIDNPVYEMVGTNFEGGKNFVINTCGVFGYLDGMKKVPFELNFTKPAGFYAATGLKPSATTNTSDKFLCGNVDELYDSPIMYSLPDTATLKVGGADIMIAVYSPHKAATAKFIATNFEKLMKGSAAYLKGKLPVDKYAFIFYFNGEQKAFKTSGAWEHSYSSFYALQEQDQQQAIGSWIDIAAHEFFHIVTPLTISSKEVKEFNFNEPILSKHLWLYEGSTEYYANHMQVWAGIVSPEEFISALETKIKYSRGYFKDDLSLAELGKESAGKWHEQYGNIYMKGALVSAALDLYLMKLSGGQYALRDLKHDLGILYGKDKYFLDDELYDAIAKLTFPEVKDFLVKYVDGSNPTPYEEFFSIAGIDYLRKKTIQAISFGRIDIKEQKGKIVITDVSNMNQFGQKMGYQKDDELISINGEAVTKINMDLVIRKFNATAKEGDDLTVVVSRKVNGKKNTQVTLSQKVFKADRVIEHVLEINPNPTAEQAAIRKIWWGQGFCK</sequence>
<dbReference type="SUPFAM" id="SSF55486">
    <property type="entry name" value="Metalloproteases ('zincins'), catalytic domain"/>
    <property type="match status" value="1"/>
</dbReference>
<dbReference type="Pfam" id="PF05299">
    <property type="entry name" value="Peptidase_M61"/>
    <property type="match status" value="1"/>
</dbReference>
<proteinExistence type="predicted"/>
<reference evidence="4" key="1">
    <citation type="submission" date="2022-01" db="EMBL/GenBank/DDBJ databases">
        <authorList>
            <person name="Jo J.-H."/>
            <person name="Im W.-T."/>
        </authorList>
    </citation>
    <scope>NUCLEOTIDE SEQUENCE</scope>
    <source>
        <strain evidence="4">NA20</strain>
    </source>
</reference>
<feature type="chain" id="PRO_5046387677" evidence="1">
    <location>
        <begin position="21"/>
        <end position="614"/>
    </location>
</feature>
<comment type="caution">
    <text evidence="4">The sequence shown here is derived from an EMBL/GenBank/DDBJ whole genome shotgun (WGS) entry which is preliminary data.</text>
</comment>
<dbReference type="InterPro" id="IPR007963">
    <property type="entry name" value="Peptidase_M61_catalytic"/>
</dbReference>
<dbReference type="Gene3D" id="2.60.40.3650">
    <property type="match status" value="1"/>
</dbReference>
<evidence type="ECO:0000256" key="1">
    <source>
        <dbReference type="SAM" id="SignalP"/>
    </source>
</evidence>
<gene>
    <name evidence="4" type="ORF">LZZ85_01550</name>
</gene>
<protein>
    <submittedName>
        <fullName evidence="4">Peptidase M61</fullName>
    </submittedName>
</protein>
<dbReference type="Gene3D" id="1.10.390.10">
    <property type="entry name" value="Neutral Protease Domain 2"/>
    <property type="match status" value="1"/>
</dbReference>
<dbReference type="InterPro" id="IPR036034">
    <property type="entry name" value="PDZ_sf"/>
</dbReference>
<evidence type="ECO:0000313" key="4">
    <source>
        <dbReference type="EMBL" id="MCG2612936.1"/>
    </source>
</evidence>
<feature type="domain" description="Peptidase M61 N-terminal" evidence="3">
    <location>
        <begin position="24"/>
        <end position="199"/>
    </location>
</feature>
<keyword evidence="5" id="KW-1185">Reference proteome</keyword>
<dbReference type="Gene3D" id="2.30.42.10">
    <property type="match status" value="1"/>
</dbReference>
<evidence type="ECO:0000259" key="3">
    <source>
        <dbReference type="Pfam" id="PF17899"/>
    </source>
</evidence>
<dbReference type="InterPro" id="IPR027268">
    <property type="entry name" value="Peptidase_M4/M1_CTD_sf"/>
</dbReference>
<name>A0ABS9KKT2_9BACT</name>
<dbReference type="RefSeq" id="WP_237868162.1">
    <property type="nucleotide sequence ID" value="NZ_JAKLTR010000001.1"/>
</dbReference>
<feature type="domain" description="Peptidase M61 catalytic" evidence="2">
    <location>
        <begin position="295"/>
        <end position="402"/>
    </location>
</feature>
<accession>A0ABS9KKT2</accession>
<organism evidence="4 5">
    <name type="scientific">Terrimonas ginsenosidimutans</name>
    <dbReference type="NCBI Taxonomy" id="2908004"/>
    <lineage>
        <taxon>Bacteria</taxon>
        <taxon>Pseudomonadati</taxon>
        <taxon>Bacteroidota</taxon>
        <taxon>Chitinophagia</taxon>
        <taxon>Chitinophagales</taxon>
        <taxon>Chitinophagaceae</taxon>
        <taxon>Terrimonas</taxon>
    </lineage>
</organism>